<dbReference type="PANTHER" id="PTHR35910:SF6">
    <property type="entry name" value="2EXR DOMAIN-CONTAINING PROTEIN"/>
    <property type="match status" value="1"/>
</dbReference>
<sequence length="260" mass="29894">MSSSKSSRPKTSSQPTTTWNSLPLELRLVVWECALPSGRTLVIGCQQWYSMVANRAILVPLTSPLGRPPTISHVCKEARDVALKHGRPRRLTDINLNTWFDPSRDRVLLEGSPVEPSYLPSIRPLSRDVEHLIFQAEWTVDFDEGVTWMIGFNSPFVQFPNLKDCGVIRVGKNGRKPWNLLKGKWTRARRCMEHQWMQAHLLSLSPMTTRYDDKGCDWLVCGDTEIWPNEESSKAWVRERVANMPRFWPVDLLDQKQLGI</sequence>
<dbReference type="Proteomes" id="UP000758603">
    <property type="component" value="Unassembled WGS sequence"/>
</dbReference>
<accession>A0A9P8RHY7</accession>
<dbReference type="OrthoDB" id="3540486at2759"/>
<reference evidence="2" key="1">
    <citation type="journal article" date="2021" name="Nat. Commun.">
        <title>Genetic determinants of endophytism in the Arabidopsis root mycobiome.</title>
        <authorList>
            <person name="Mesny F."/>
            <person name="Miyauchi S."/>
            <person name="Thiergart T."/>
            <person name="Pickel B."/>
            <person name="Atanasova L."/>
            <person name="Karlsson M."/>
            <person name="Huettel B."/>
            <person name="Barry K.W."/>
            <person name="Haridas S."/>
            <person name="Chen C."/>
            <person name="Bauer D."/>
            <person name="Andreopoulos W."/>
            <person name="Pangilinan J."/>
            <person name="LaButti K."/>
            <person name="Riley R."/>
            <person name="Lipzen A."/>
            <person name="Clum A."/>
            <person name="Drula E."/>
            <person name="Henrissat B."/>
            <person name="Kohler A."/>
            <person name="Grigoriev I.V."/>
            <person name="Martin F.M."/>
            <person name="Hacquard S."/>
        </authorList>
    </citation>
    <scope>NUCLEOTIDE SEQUENCE</scope>
    <source>
        <strain evidence="2">MPI-SDFR-AT-0073</strain>
    </source>
</reference>
<organism evidence="2 3">
    <name type="scientific">Truncatella angustata</name>
    <dbReference type="NCBI Taxonomy" id="152316"/>
    <lineage>
        <taxon>Eukaryota</taxon>
        <taxon>Fungi</taxon>
        <taxon>Dikarya</taxon>
        <taxon>Ascomycota</taxon>
        <taxon>Pezizomycotina</taxon>
        <taxon>Sordariomycetes</taxon>
        <taxon>Xylariomycetidae</taxon>
        <taxon>Amphisphaeriales</taxon>
        <taxon>Sporocadaceae</taxon>
        <taxon>Truncatella</taxon>
    </lineage>
</organism>
<name>A0A9P8RHY7_9PEZI</name>
<dbReference type="AlphaFoldDB" id="A0A9P8RHY7"/>
<dbReference type="RefSeq" id="XP_045952872.1">
    <property type="nucleotide sequence ID" value="XM_046108651.1"/>
</dbReference>
<evidence type="ECO:0000313" key="2">
    <source>
        <dbReference type="EMBL" id="KAH6646358.1"/>
    </source>
</evidence>
<gene>
    <name evidence="2" type="ORF">BKA67DRAFT_669139</name>
</gene>
<dbReference type="GeneID" id="70137542"/>
<dbReference type="EMBL" id="JAGPXC010000010">
    <property type="protein sequence ID" value="KAH6646358.1"/>
    <property type="molecule type" value="Genomic_DNA"/>
</dbReference>
<keyword evidence="3" id="KW-1185">Reference proteome</keyword>
<dbReference type="InterPro" id="IPR045518">
    <property type="entry name" value="2EXR"/>
</dbReference>
<comment type="caution">
    <text evidence="2">The sequence shown here is derived from an EMBL/GenBank/DDBJ whole genome shotgun (WGS) entry which is preliminary data.</text>
</comment>
<evidence type="ECO:0000259" key="1">
    <source>
        <dbReference type="Pfam" id="PF20150"/>
    </source>
</evidence>
<dbReference type="Pfam" id="PF20150">
    <property type="entry name" value="2EXR"/>
    <property type="match status" value="1"/>
</dbReference>
<evidence type="ECO:0000313" key="3">
    <source>
        <dbReference type="Proteomes" id="UP000758603"/>
    </source>
</evidence>
<feature type="domain" description="2EXR" evidence="1">
    <location>
        <begin position="20"/>
        <end position="106"/>
    </location>
</feature>
<protein>
    <recommendedName>
        <fullName evidence="1">2EXR domain-containing protein</fullName>
    </recommendedName>
</protein>
<dbReference type="PANTHER" id="PTHR35910">
    <property type="entry name" value="2EXR DOMAIN-CONTAINING PROTEIN"/>
    <property type="match status" value="1"/>
</dbReference>
<proteinExistence type="predicted"/>